<dbReference type="STRING" id="1085623.GNIT_3676"/>
<keyword evidence="3" id="KW-1185">Reference proteome</keyword>
<keyword evidence="1" id="KW-0732">Signal</keyword>
<evidence type="ECO:0000313" key="2">
    <source>
        <dbReference type="EMBL" id="AEP31770.1"/>
    </source>
</evidence>
<reference evidence="2 3" key="1">
    <citation type="journal article" date="2011" name="J. Bacteriol.">
        <title>Complete genome sequence of seawater bacterium Glaciecola nitratireducens FR1064T.</title>
        <authorList>
            <person name="Bian F."/>
            <person name="Qin Q.L."/>
            <person name="Xie B.B."/>
            <person name="Shu Y.L."/>
            <person name="Zhang X.Y."/>
            <person name="Yu Y."/>
            <person name="Chen B."/>
            <person name="Chen X.L."/>
            <person name="Zhou B.C."/>
            <person name="Zhang Y.Z."/>
        </authorList>
    </citation>
    <scope>NUCLEOTIDE SEQUENCE [LARGE SCALE GENOMIC DNA]</scope>
    <source>
        <strain evidence="3">JCM 12485 / KCTC 12276 / FR1064</strain>
    </source>
</reference>
<sequence length="89" mass="9592">MKIKLCALLSLILVSGCVVLPTDDLSSVNKCEISTDRKTLKIVNGFEETNTYYSISGVLLIPITGVVSGTYVAINNIYHIGEEAIVCGR</sequence>
<evidence type="ECO:0000313" key="3">
    <source>
        <dbReference type="Proteomes" id="UP000009282"/>
    </source>
</evidence>
<feature type="signal peptide" evidence="1">
    <location>
        <begin position="1"/>
        <end position="20"/>
    </location>
</feature>
<dbReference type="Proteomes" id="UP000009282">
    <property type="component" value="Chromosome"/>
</dbReference>
<protein>
    <recommendedName>
        <fullName evidence="4">Lipoprotein</fullName>
    </recommendedName>
</protein>
<dbReference type="EMBL" id="CP003060">
    <property type="protein sequence ID" value="AEP31770.1"/>
    <property type="molecule type" value="Genomic_DNA"/>
</dbReference>
<proteinExistence type="predicted"/>
<gene>
    <name evidence="2" type="ordered locus">GNIT_3676</name>
</gene>
<feature type="chain" id="PRO_5003467406" description="Lipoprotein" evidence="1">
    <location>
        <begin position="21"/>
        <end position="89"/>
    </location>
</feature>
<evidence type="ECO:0008006" key="4">
    <source>
        <dbReference type="Google" id="ProtNLM"/>
    </source>
</evidence>
<dbReference type="KEGG" id="gni:GNIT_3676"/>
<dbReference type="RefSeq" id="WP_014110641.1">
    <property type="nucleotide sequence ID" value="NC_016041.1"/>
</dbReference>
<dbReference type="PROSITE" id="PS51257">
    <property type="entry name" value="PROKAR_LIPOPROTEIN"/>
    <property type="match status" value="1"/>
</dbReference>
<dbReference type="HOGENOM" id="CLU_2450425_0_0_6"/>
<dbReference type="OrthoDB" id="6388293at2"/>
<dbReference type="AlphaFoldDB" id="G4QNG6"/>
<organism evidence="2 3">
    <name type="scientific">Glaciecola nitratireducens (strain JCM 12485 / KCTC 12276 / FR1064)</name>
    <dbReference type="NCBI Taxonomy" id="1085623"/>
    <lineage>
        <taxon>Bacteria</taxon>
        <taxon>Pseudomonadati</taxon>
        <taxon>Pseudomonadota</taxon>
        <taxon>Gammaproteobacteria</taxon>
        <taxon>Alteromonadales</taxon>
        <taxon>Alteromonadaceae</taxon>
        <taxon>Brumicola</taxon>
    </lineage>
</organism>
<dbReference type="eggNOG" id="ENOG50332ZN">
    <property type="taxonomic scope" value="Bacteria"/>
</dbReference>
<accession>G4QNG6</accession>
<evidence type="ECO:0000256" key="1">
    <source>
        <dbReference type="SAM" id="SignalP"/>
    </source>
</evidence>
<name>G4QNG6_GLANF</name>